<dbReference type="SUPFAM" id="SSF54909">
    <property type="entry name" value="Dimeric alpha+beta barrel"/>
    <property type="match status" value="1"/>
</dbReference>
<reference evidence="1" key="1">
    <citation type="submission" date="2024-05" db="EMBL/GenBank/DDBJ databases">
        <title>The Natural Products Discovery Center: Release of the First 8490 Sequenced Strains for Exploring Actinobacteria Biosynthetic Diversity.</title>
        <authorList>
            <person name="Kalkreuter E."/>
            <person name="Kautsar S.A."/>
            <person name="Yang D."/>
            <person name="Bader C.D."/>
            <person name="Teijaro C.N."/>
            <person name="Fluegel L."/>
            <person name="Davis C.M."/>
            <person name="Simpson J.R."/>
            <person name="Lauterbach L."/>
            <person name="Steele A.D."/>
            <person name="Gui C."/>
            <person name="Meng S."/>
            <person name="Li G."/>
            <person name="Viehrig K."/>
            <person name="Ye F."/>
            <person name="Su P."/>
            <person name="Kiefer A.F."/>
            <person name="Nichols A."/>
            <person name="Cepeda A.J."/>
            <person name="Yan W."/>
            <person name="Fan B."/>
            <person name="Jiang Y."/>
            <person name="Adhikari A."/>
            <person name="Zheng C.-J."/>
            <person name="Schuster L."/>
            <person name="Cowan T.M."/>
            <person name="Smanski M.J."/>
            <person name="Chevrette M.G."/>
            <person name="de Carvalho L.P.S."/>
            <person name="Shen B."/>
        </authorList>
    </citation>
    <scope>NUCLEOTIDE SEQUENCE</scope>
    <source>
        <strain evidence="1">NPDC080035</strain>
    </source>
</reference>
<protein>
    <recommendedName>
        <fullName evidence="2">DUF1330 domain-containing protein</fullName>
    </recommendedName>
</protein>
<name>A0AAU7GGE6_9MICO</name>
<sequence>MTPTSEILLCCLLWARDGEAEALTEYEDGVLALIPRHGGEVIQRAVGDGADGRPHEVQLYRFPDHSALDAYVADPDRVALTGVRDRVVARTELFPVALR</sequence>
<evidence type="ECO:0008006" key="2">
    <source>
        <dbReference type="Google" id="ProtNLM"/>
    </source>
</evidence>
<dbReference type="RefSeq" id="WP_348788948.1">
    <property type="nucleotide sequence ID" value="NZ_CP157390.1"/>
</dbReference>
<evidence type="ECO:0000313" key="1">
    <source>
        <dbReference type="EMBL" id="XBM49028.1"/>
    </source>
</evidence>
<dbReference type="EMBL" id="CP157390">
    <property type="protein sequence ID" value="XBM49028.1"/>
    <property type="molecule type" value="Genomic_DNA"/>
</dbReference>
<dbReference type="AlphaFoldDB" id="A0AAU7GGE6"/>
<gene>
    <name evidence="1" type="ORF">AAME72_04025</name>
</gene>
<organism evidence="1">
    <name type="scientific">Leifsonia sp. NPDC080035</name>
    <dbReference type="NCBI Taxonomy" id="3143936"/>
    <lineage>
        <taxon>Bacteria</taxon>
        <taxon>Bacillati</taxon>
        <taxon>Actinomycetota</taxon>
        <taxon>Actinomycetes</taxon>
        <taxon>Micrococcales</taxon>
        <taxon>Microbacteriaceae</taxon>
        <taxon>Leifsonia</taxon>
    </lineage>
</organism>
<accession>A0AAU7GGE6</accession>
<dbReference type="InterPro" id="IPR011008">
    <property type="entry name" value="Dimeric_a/b-barrel"/>
</dbReference>
<proteinExistence type="predicted"/>
<dbReference type="Gene3D" id="3.30.70.100">
    <property type="match status" value="1"/>
</dbReference>